<feature type="domain" description="Peptidase M48" evidence="16">
    <location>
        <begin position="241"/>
        <end position="467"/>
    </location>
</feature>
<evidence type="ECO:0000256" key="13">
    <source>
        <dbReference type="PIRSR" id="PIRSR627057-1"/>
    </source>
</evidence>
<evidence type="ECO:0000256" key="1">
    <source>
        <dbReference type="ARBA" id="ARBA00004477"/>
    </source>
</evidence>
<evidence type="ECO:0000256" key="3">
    <source>
        <dbReference type="ARBA" id="ARBA00022692"/>
    </source>
</evidence>
<keyword evidence="10 15" id="KW-0472">Membrane</keyword>
<comment type="catalytic activity">
    <reaction evidence="11 15">
        <text>Hydrolyzes the peptide bond -P2-(S-farnesyl or geranylgeranyl)C-P1'-P2'-P3'-COOH where P1' and P2' are amino acids with aliphatic side chains and P3' is any C-terminal residue.</text>
        <dbReference type="EC" id="3.4.24.84"/>
    </reaction>
</comment>
<evidence type="ECO:0000256" key="7">
    <source>
        <dbReference type="ARBA" id="ARBA00022833"/>
    </source>
</evidence>
<evidence type="ECO:0000259" key="17">
    <source>
        <dbReference type="Pfam" id="PF16491"/>
    </source>
</evidence>
<evidence type="ECO:0000256" key="10">
    <source>
        <dbReference type="ARBA" id="ARBA00023136"/>
    </source>
</evidence>
<reference evidence="19" key="2">
    <citation type="submission" date="2015-01" db="EMBL/GenBank/DDBJ databases">
        <title>Evolutionary Origins and Diversification of the Mycorrhizal Mutualists.</title>
        <authorList>
            <consortium name="DOE Joint Genome Institute"/>
            <consortium name="Mycorrhizal Genomics Consortium"/>
            <person name="Kohler A."/>
            <person name="Kuo A."/>
            <person name="Nagy L.G."/>
            <person name="Floudas D."/>
            <person name="Copeland A."/>
            <person name="Barry K.W."/>
            <person name="Cichocki N."/>
            <person name="Veneault-Fourrey C."/>
            <person name="LaButti K."/>
            <person name="Lindquist E.A."/>
            <person name="Lipzen A."/>
            <person name="Lundell T."/>
            <person name="Morin E."/>
            <person name="Murat C."/>
            <person name="Riley R."/>
            <person name="Ohm R."/>
            <person name="Sun H."/>
            <person name="Tunlid A."/>
            <person name="Henrissat B."/>
            <person name="Grigoriev I.V."/>
            <person name="Hibbett D.S."/>
            <person name="Martin F."/>
        </authorList>
    </citation>
    <scope>NUCLEOTIDE SEQUENCE [LARGE SCALE GENOMIC DNA]</scope>
    <source>
        <strain evidence="19">MUT 4182</strain>
    </source>
</reference>
<dbReference type="FunFam" id="3.30.2010.10:FF:000002">
    <property type="entry name" value="CAAX prenyl protease"/>
    <property type="match status" value="1"/>
</dbReference>
<evidence type="ECO:0000259" key="16">
    <source>
        <dbReference type="Pfam" id="PF01435"/>
    </source>
</evidence>
<dbReference type="GO" id="GO:0071586">
    <property type="term" value="P:CAAX-box protein processing"/>
    <property type="evidence" value="ECO:0007669"/>
    <property type="project" value="UniProtKB-UniRule"/>
</dbReference>
<sequence>MSTANPIHLVQHTIPAFIQSKLAFIATDALPWKESVLAFSWTVWGFESYLLYRQFPNYSKPNPPLELVAFFPDDKFQQGQKYGASKAKFSAFSLLYSQILETALIVFDVYAKSWDVATALMTKLGYSSDYEIATSLVWAAVLFVAMQVPVIPLSYYQTFVLEEEYGFNKTTKGLFVADLIKGWALGGAIGLPFLALFLWIIKWAGSSFIPYLMAFIITSQLILVVIYPLLIQPLFNKLSPLPEGTLRTRIEGLASSLNFPLKHLYVIDGSKRSSHSNAYFYGLPWSKHIVIFDTLIAKTSEEQIEAVLAHELGHWKYSHPSKMLVVSQLYLASILSVFPPFLRSSPLLRSFGFNATVAAKPPILVAFMLFQMVQGPIDAMIKVGMNALSRHYEYQADQFACELDEQAAAAKEGHGHAHGSDVSMSERLGQALISLHVGNLSTVWVDWLFSTWHHSHPTLTERLKAMEMIRKQSRDKAASQGKKEL</sequence>
<dbReference type="Gene3D" id="3.30.2010.10">
    <property type="entry name" value="Metalloproteases ('zincins'), catalytic domain"/>
    <property type="match status" value="1"/>
</dbReference>
<evidence type="ECO:0000256" key="8">
    <source>
        <dbReference type="ARBA" id="ARBA00022989"/>
    </source>
</evidence>
<dbReference type="OrthoDB" id="360839at2759"/>
<feature type="binding site" evidence="14">
    <location>
        <position position="314"/>
    </location>
    <ligand>
        <name>Zn(2+)</name>
        <dbReference type="ChEBI" id="CHEBI:29105"/>
        <note>catalytic</note>
    </ligand>
</feature>
<evidence type="ECO:0000313" key="19">
    <source>
        <dbReference type="Proteomes" id="UP000054248"/>
    </source>
</evidence>
<feature type="domain" description="CAAX prenyl protease 1 N-terminal" evidence="17">
    <location>
        <begin position="54"/>
        <end position="237"/>
    </location>
</feature>
<keyword evidence="19" id="KW-1185">Reference proteome</keyword>
<feature type="binding site" evidence="14">
    <location>
        <position position="393"/>
    </location>
    <ligand>
        <name>Zn(2+)</name>
        <dbReference type="ChEBI" id="CHEBI:29105"/>
        <note>catalytic</note>
    </ligand>
</feature>
<feature type="active site" description="Proton donor" evidence="13">
    <location>
        <position position="397"/>
    </location>
</feature>
<evidence type="ECO:0000256" key="11">
    <source>
        <dbReference type="ARBA" id="ARBA00044456"/>
    </source>
</evidence>
<dbReference type="InterPro" id="IPR032456">
    <property type="entry name" value="Peptidase_M48_N"/>
</dbReference>
<dbReference type="CDD" id="cd07343">
    <property type="entry name" value="M48A_Zmpste24p_like"/>
    <property type="match status" value="1"/>
</dbReference>
<evidence type="ECO:0000256" key="6">
    <source>
        <dbReference type="ARBA" id="ARBA00022824"/>
    </source>
</evidence>
<comment type="function">
    <text evidence="15">Proteolytically removes the C-terminal three residues of farnesylated proteins.</text>
</comment>
<protein>
    <recommendedName>
        <fullName evidence="15">CAAX prenyl protease</fullName>
        <ecNumber evidence="15">3.4.24.84</ecNumber>
    </recommendedName>
</protein>
<evidence type="ECO:0000256" key="15">
    <source>
        <dbReference type="RuleBase" id="RU366005"/>
    </source>
</evidence>
<dbReference type="AlphaFoldDB" id="A0A0C3QT88"/>
<dbReference type="Pfam" id="PF16491">
    <property type="entry name" value="Peptidase_M48_N"/>
    <property type="match status" value="1"/>
</dbReference>
<dbReference type="HOGENOM" id="CLU_025947_3_3_1"/>
<dbReference type="PANTHER" id="PTHR10120">
    <property type="entry name" value="CAAX PRENYL PROTEASE 1"/>
    <property type="match status" value="1"/>
</dbReference>
<evidence type="ECO:0000256" key="12">
    <source>
        <dbReference type="ARBA" id="ARBA00060927"/>
    </source>
</evidence>
<dbReference type="InterPro" id="IPR027057">
    <property type="entry name" value="CAXX_Prtase_1"/>
</dbReference>
<keyword evidence="7 14" id="KW-0862">Zinc</keyword>
<evidence type="ECO:0000313" key="18">
    <source>
        <dbReference type="EMBL" id="KIO32331.1"/>
    </source>
</evidence>
<evidence type="ECO:0000256" key="4">
    <source>
        <dbReference type="ARBA" id="ARBA00022723"/>
    </source>
</evidence>
<name>A0A0C3QT88_9AGAM</name>
<keyword evidence="5 15" id="KW-0378">Hydrolase</keyword>
<comment type="caution">
    <text evidence="15">Lacks conserved residue(s) required for the propagation of feature annotation.</text>
</comment>
<dbReference type="STRING" id="1051891.A0A0C3QT88"/>
<comment type="subcellular location">
    <subcellularLocation>
        <location evidence="1 15">Endoplasmic reticulum membrane</location>
        <topology evidence="1 15">Multi-pass membrane protein</topology>
    </subcellularLocation>
</comment>
<reference evidence="18 19" key="1">
    <citation type="submission" date="2014-04" db="EMBL/GenBank/DDBJ databases">
        <authorList>
            <consortium name="DOE Joint Genome Institute"/>
            <person name="Kuo A."/>
            <person name="Girlanda M."/>
            <person name="Perotto S."/>
            <person name="Kohler A."/>
            <person name="Nagy L.G."/>
            <person name="Floudas D."/>
            <person name="Copeland A."/>
            <person name="Barry K.W."/>
            <person name="Cichocki N."/>
            <person name="Veneault-Fourrey C."/>
            <person name="LaButti K."/>
            <person name="Lindquist E.A."/>
            <person name="Lipzen A."/>
            <person name="Lundell T."/>
            <person name="Morin E."/>
            <person name="Murat C."/>
            <person name="Sun H."/>
            <person name="Tunlid A."/>
            <person name="Henrissat B."/>
            <person name="Grigoriev I.V."/>
            <person name="Hibbett D.S."/>
            <person name="Martin F."/>
            <person name="Nordberg H.P."/>
            <person name="Cantor M.N."/>
            <person name="Hua S.X."/>
        </authorList>
    </citation>
    <scope>NUCLEOTIDE SEQUENCE [LARGE SCALE GENOMIC DNA]</scope>
    <source>
        <strain evidence="18 19">MUT 4182</strain>
    </source>
</reference>
<proteinExistence type="inferred from homology"/>
<keyword evidence="9 15" id="KW-0482">Metalloprotease</keyword>
<accession>A0A0C3QT88</accession>
<keyword evidence="4 14" id="KW-0479">Metal-binding</keyword>
<feature type="transmembrane region" description="Helical" evidence="15">
    <location>
        <begin position="136"/>
        <end position="161"/>
    </location>
</feature>
<dbReference type="GO" id="GO:0046872">
    <property type="term" value="F:metal ion binding"/>
    <property type="evidence" value="ECO:0007669"/>
    <property type="project" value="UniProtKB-UniRule"/>
</dbReference>
<evidence type="ECO:0000256" key="9">
    <source>
        <dbReference type="ARBA" id="ARBA00023049"/>
    </source>
</evidence>
<comment type="cofactor">
    <cofactor evidence="14 15">
        <name>Zn(2+)</name>
        <dbReference type="ChEBI" id="CHEBI:29105"/>
    </cofactor>
    <text evidence="14 15">Binds 1 zinc ion per subunit.</text>
</comment>
<feature type="active site" evidence="13">
    <location>
        <position position="311"/>
    </location>
</feature>
<feature type="binding site" evidence="14">
    <location>
        <position position="310"/>
    </location>
    <ligand>
        <name>Zn(2+)</name>
        <dbReference type="ChEBI" id="CHEBI:29105"/>
        <note>catalytic</note>
    </ligand>
</feature>
<keyword evidence="6 15" id="KW-0256">Endoplasmic reticulum</keyword>
<feature type="transmembrane region" description="Helical" evidence="15">
    <location>
        <begin position="182"/>
        <end position="202"/>
    </location>
</feature>
<dbReference type="EMBL" id="KN822955">
    <property type="protein sequence ID" value="KIO32331.1"/>
    <property type="molecule type" value="Genomic_DNA"/>
</dbReference>
<dbReference type="GO" id="GO:0004222">
    <property type="term" value="F:metalloendopeptidase activity"/>
    <property type="evidence" value="ECO:0007669"/>
    <property type="project" value="UniProtKB-UniRule"/>
</dbReference>
<gene>
    <name evidence="18" type="ORF">M407DRAFT_108261</name>
</gene>
<keyword evidence="8 15" id="KW-1133">Transmembrane helix</keyword>
<dbReference type="GO" id="GO:0005789">
    <property type="term" value="C:endoplasmic reticulum membrane"/>
    <property type="evidence" value="ECO:0007669"/>
    <property type="project" value="UniProtKB-SubCell"/>
</dbReference>
<dbReference type="Proteomes" id="UP000054248">
    <property type="component" value="Unassembled WGS sequence"/>
</dbReference>
<dbReference type="Pfam" id="PF01435">
    <property type="entry name" value="Peptidase_M48"/>
    <property type="match status" value="1"/>
</dbReference>
<dbReference type="InterPro" id="IPR001915">
    <property type="entry name" value="Peptidase_M48"/>
</dbReference>
<comment type="similarity">
    <text evidence="12 15">Belongs to the peptidase M48A family.</text>
</comment>
<keyword evidence="2 15" id="KW-0645">Protease</keyword>
<feature type="transmembrane region" description="Helical" evidence="15">
    <location>
        <begin position="208"/>
        <end position="230"/>
    </location>
</feature>
<keyword evidence="3 15" id="KW-0812">Transmembrane</keyword>
<evidence type="ECO:0000256" key="14">
    <source>
        <dbReference type="PIRSR" id="PIRSR627057-2"/>
    </source>
</evidence>
<evidence type="ECO:0000256" key="2">
    <source>
        <dbReference type="ARBA" id="ARBA00022670"/>
    </source>
</evidence>
<evidence type="ECO:0000256" key="5">
    <source>
        <dbReference type="ARBA" id="ARBA00022801"/>
    </source>
</evidence>
<dbReference type="EC" id="3.4.24.84" evidence="15"/>
<organism evidence="18 19">
    <name type="scientific">Tulasnella calospora MUT 4182</name>
    <dbReference type="NCBI Taxonomy" id="1051891"/>
    <lineage>
        <taxon>Eukaryota</taxon>
        <taxon>Fungi</taxon>
        <taxon>Dikarya</taxon>
        <taxon>Basidiomycota</taxon>
        <taxon>Agaricomycotina</taxon>
        <taxon>Agaricomycetes</taxon>
        <taxon>Cantharellales</taxon>
        <taxon>Tulasnellaceae</taxon>
        <taxon>Tulasnella</taxon>
    </lineage>
</organism>